<gene>
    <name evidence="5" type="ORF">Goshw_026833</name>
</gene>
<dbReference type="EC" id="3.4.16.-" evidence="4"/>
<keyword evidence="4" id="KW-0645">Protease</keyword>
<comment type="similarity">
    <text evidence="2 4">Belongs to the peptidase S10 family.</text>
</comment>
<dbReference type="PANTHER" id="PTHR11802">
    <property type="entry name" value="SERINE PROTEASE FAMILY S10 SERINE CARBOXYPEPTIDASE"/>
    <property type="match status" value="1"/>
</dbReference>
<evidence type="ECO:0000313" key="6">
    <source>
        <dbReference type="Proteomes" id="UP000593576"/>
    </source>
</evidence>
<evidence type="ECO:0000313" key="5">
    <source>
        <dbReference type="EMBL" id="MBA0873092.1"/>
    </source>
</evidence>
<evidence type="ECO:0000256" key="1">
    <source>
        <dbReference type="ARBA" id="ARBA00004613"/>
    </source>
</evidence>
<dbReference type="Proteomes" id="UP000593576">
    <property type="component" value="Unassembled WGS sequence"/>
</dbReference>
<protein>
    <recommendedName>
        <fullName evidence="4">Carboxypeptidase</fullName>
        <ecNumber evidence="4">3.4.16.-</ecNumber>
    </recommendedName>
</protein>
<dbReference type="GO" id="GO:0005576">
    <property type="term" value="C:extracellular region"/>
    <property type="evidence" value="ECO:0007669"/>
    <property type="project" value="UniProtKB-SubCell"/>
</dbReference>
<dbReference type="GO" id="GO:0006508">
    <property type="term" value="P:proteolysis"/>
    <property type="evidence" value="ECO:0007669"/>
    <property type="project" value="UniProtKB-KW"/>
</dbReference>
<sequence>MGGKSTTKACFFCFFLFHCSISTDIFPKQALPTKSGYLTVNPASNSAIFYTFYEAQTPTSSLSQTPLLIWLQGGPGCSSMTGNFFELGPWRVVSSFRKNVEHLSLEPNPGAWNRLFGLLFLDNPIGTGFSIASTPQEIPRDQISVAKHLFVAITGFISLDPLFKHRPVYITGESYAGKYVPAIGYYILKQNNELVDSERVNLRGVAIGDGFSDPETQLATHGVTAYYSGLINYKQRDELEQAQWEAIKLVKMEKWSEATNARTKVMDLWQNMTGLATLYDFTKQKPYQTNLVTKFLNINEVKKALGVNESMVFESCSGVVRAAMHEDMMKSVKYMVEALVGNTRVLLYQGLYDVKIGVVPNEAWVKTMKWDGIREFLMADRMIWRVNGEVAGYVQKWEHLTNVVVLGAGHILPADQPLNSQTMIEGWVLESGLFGGEIFLEDNNTLVAVSVVVAVAVGIVDNGNGKWEWEWEWEEGMVEEGRWEWEMGGGHGGIGNGNGKWEKDTVEEERWDFI</sequence>
<keyword evidence="3" id="KW-0964">Secreted</keyword>
<reference evidence="5 6" key="1">
    <citation type="journal article" date="2019" name="Genome Biol. Evol.">
        <title>Insights into the evolution of the New World diploid cottons (Gossypium, subgenus Houzingenia) based on genome sequencing.</title>
        <authorList>
            <person name="Grover C.E."/>
            <person name="Arick M.A. 2nd"/>
            <person name="Thrash A."/>
            <person name="Conover J.L."/>
            <person name="Sanders W.S."/>
            <person name="Peterson D.G."/>
            <person name="Frelichowski J.E."/>
            <person name="Scheffler J.A."/>
            <person name="Scheffler B.E."/>
            <person name="Wendel J.F."/>
        </authorList>
    </citation>
    <scope>NUCLEOTIDE SEQUENCE [LARGE SCALE GENOMIC DNA]</scope>
    <source>
        <strain evidence="5">1</strain>
        <tissue evidence="5">Leaf</tissue>
    </source>
</reference>
<dbReference type="SUPFAM" id="SSF53474">
    <property type="entry name" value="alpha/beta-Hydrolases"/>
    <property type="match status" value="1"/>
</dbReference>
<dbReference type="OrthoDB" id="443318at2759"/>
<keyword evidence="4" id="KW-0732">Signal</keyword>
<feature type="chain" id="PRO_5029935263" description="Carboxypeptidase" evidence="4">
    <location>
        <begin position="23"/>
        <end position="514"/>
    </location>
</feature>
<comment type="subcellular location">
    <subcellularLocation>
        <location evidence="1">Secreted</location>
    </subcellularLocation>
</comment>
<dbReference type="PANTHER" id="PTHR11802:SF454">
    <property type="entry name" value="SERINE CARBOXYPEPTIDASE-LIKE 50"/>
    <property type="match status" value="1"/>
</dbReference>
<feature type="signal peptide" evidence="4">
    <location>
        <begin position="1"/>
        <end position="22"/>
    </location>
</feature>
<dbReference type="EMBL" id="JABFAF010000012">
    <property type="protein sequence ID" value="MBA0873092.1"/>
    <property type="molecule type" value="Genomic_DNA"/>
</dbReference>
<evidence type="ECO:0000256" key="4">
    <source>
        <dbReference type="RuleBase" id="RU361156"/>
    </source>
</evidence>
<accession>A0A7J9MPV2</accession>
<keyword evidence="4" id="KW-0378">Hydrolase</keyword>
<evidence type="ECO:0000256" key="3">
    <source>
        <dbReference type="ARBA" id="ARBA00022525"/>
    </source>
</evidence>
<dbReference type="PRINTS" id="PR00724">
    <property type="entry name" value="CRBOXYPTASEC"/>
</dbReference>
<dbReference type="AlphaFoldDB" id="A0A7J9MPV2"/>
<dbReference type="Pfam" id="PF00450">
    <property type="entry name" value="Peptidase_S10"/>
    <property type="match status" value="1"/>
</dbReference>
<dbReference type="InterPro" id="IPR001563">
    <property type="entry name" value="Peptidase_S10"/>
</dbReference>
<keyword evidence="4" id="KW-0121">Carboxypeptidase</keyword>
<name>A0A7J9MPV2_GOSSC</name>
<organism evidence="5 6">
    <name type="scientific">Gossypium schwendimanii</name>
    <name type="common">Cotton</name>
    <dbReference type="NCBI Taxonomy" id="34291"/>
    <lineage>
        <taxon>Eukaryota</taxon>
        <taxon>Viridiplantae</taxon>
        <taxon>Streptophyta</taxon>
        <taxon>Embryophyta</taxon>
        <taxon>Tracheophyta</taxon>
        <taxon>Spermatophyta</taxon>
        <taxon>Magnoliopsida</taxon>
        <taxon>eudicotyledons</taxon>
        <taxon>Gunneridae</taxon>
        <taxon>Pentapetalae</taxon>
        <taxon>rosids</taxon>
        <taxon>malvids</taxon>
        <taxon>Malvales</taxon>
        <taxon>Malvaceae</taxon>
        <taxon>Malvoideae</taxon>
        <taxon>Gossypium</taxon>
    </lineage>
</organism>
<dbReference type="FunFam" id="3.40.50.1820:FF:000163">
    <property type="entry name" value="Carboxypeptidase"/>
    <property type="match status" value="1"/>
</dbReference>
<dbReference type="GO" id="GO:0004185">
    <property type="term" value="F:serine-type carboxypeptidase activity"/>
    <property type="evidence" value="ECO:0007669"/>
    <property type="project" value="UniProtKB-UniRule"/>
</dbReference>
<dbReference type="Gene3D" id="3.40.50.1820">
    <property type="entry name" value="alpha/beta hydrolase"/>
    <property type="match status" value="1"/>
</dbReference>
<dbReference type="InterPro" id="IPR018202">
    <property type="entry name" value="Ser_caboxypep_ser_AS"/>
</dbReference>
<keyword evidence="6" id="KW-1185">Reference proteome</keyword>
<proteinExistence type="inferred from homology"/>
<dbReference type="PROSITE" id="PS00131">
    <property type="entry name" value="CARBOXYPEPT_SER_SER"/>
    <property type="match status" value="1"/>
</dbReference>
<comment type="caution">
    <text evidence="5">The sequence shown here is derived from an EMBL/GenBank/DDBJ whole genome shotgun (WGS) entry which is preliminary data.</text>
</comment>
<dbReference type="InterPro" id="IPR029058">
    <property type="entry name" value="AB_hydrolase_fold"/>
</dbReference>
<feature type="non-terminal residue" evidence="5">
    <location>
        <position position="514"/>
    </location>
</feature>
<evidence type="ECO:0000256" key="2">
    <source>
        <dbReference type="ARBA" id="ARBA00009431"/>
    </source>
</evidence>